<proteinExistence type="predicted"/>
<evidence type="ECO:0000313" key="3">
    <source>
        <dbReference type="Proteomes" id="UP001530400"/>
    </source>
</evidence>
<feature type="region of interest" description="Disordered" evidence="1">
    <location>
        <begin position="760"/>
        <end position="788"/>
    </location>
</feature>
<protein>
    <submittedName>
        <fullName evidence="2">Uncharacterized protein</fullName>
    </submittedName>
</protein>
<accession>A0ABD3N2A7</accession>
<reference evidence="2 3" key="1">
    <citation type="submission" date="2024-10" db="EMBL/GenBank/DDBJ databases">
        <title>Updated reference genomes for cyclostephanoid diatoms.</title>
        <authorList>
            <person name="Roberts W.R."/>
            <person name="Alverson A.J."/>
        </authorList>
    </citation>
    <scope>NUCLEOTIDE SEQUENCE [LARGE SCALE GENOMIC DNA]</scope>
    <source>
        <strain evidence="2 3">AJA010-31</strain>
    </source>
</reference>
<dbReference type="Proteomes" id="UP001530400">
    <property type="component" value="Unassembled WGS sequence"/>
</dbReference>
<sequence length="1686" mass="191274">MVEDLGVVSESTAVIQSSAVVGAASLPELMHGEQLAVDISARVGRTNRSRVKVRVIGNASLTWVDLVYQWGGCVEVVVLSNAQLRDYLKSKYQSTVMSLPQAVKLPPHEPWHGVVLATARTLQDRVDLQTLFDAWLPGNLIIAVHGGLSRRETMQVVPNHSALYSLKISKGRHSEFGGATTSVWNFIHLSRLDRPFALSELMTSEHYTQTLQASLDDTVGISQVKYRFEPCFGQDYIGLVTLKTTGTQLRVFDADGLAPDLAAIQPSRFWFFWVSASSVWTRKRKILRPVQLHELFAIWDFEGKLSCHSLSRKESMTLLQHRLYSPPGKLARLVARHILQLESERVYPTTAPIVVPIQAGKSSDIPFSPMEQQADVRAQAACPDDVDIDLSIWAADNETPEMAAARNTLRKFAVRWWACFHERKAREWLRQQSKIRDIKRDVSVIEDCIFRMKSCKYFKWVRGSRIFYYRLPAEWQEEFRDGIKCWQLPGTVLPQGRMRNIPTETREQELLTRDKIFRLWFNRYLESGKMRLVIPRFTVPKADDVRVVWDSKANGHNSCLWAPSFILGDFRDLEEIVVKWLSLPVERYLKMGCPDEDYSREAASFIKSWQADIDVGAQFNNFPAHHEDRPYTGVRMISTRNDGSLEPEWFLRFSVLHFGGRCSPAIASICQQRILEWAKGPPNHPKSPYSYAKVILNLPTSPTWDPSLPRVMRIRDDGELAAAQVDYVDDIHPTARGRDNMNAVAAAKWLKSRMNSVGNQADDRKYRQPTCRPGAWKGEIMHTDQPLPRKSTTAKKWLRFKNGLDWVITQAEVGDLLATAELRRIAGLGVNVTEVYLDARPYLKGFFNAIEAFRIDRDRNGWRIRAKAELDLTQSGIQYDCGLTPIQEEAAMNSAEALEINDSSTAAAMVGYPLLTAITPELIDHCEALIQLFEGDTPREVFIRPASATQYRYYIGDASAEGFGGVTQFPDGTIRGRRGLWDAKFAEGGSNVREAINQVNHLIREIRSGIHDGCALWPFTDNAVWSAVWLKGLSTAKHLFNLVLELRIECRVHEVHCTVCHISGNRMIESGIDGWSRGDFETGISLGYDLRNYLPLSKGCFDVAGATLIPWLRSWMQGDYSGPLSPEGWFWDGHLPGIHIWAPPPAAALIALKQLSRSRQKRRHELTHVVLIPRILYWEEWQTRFEKEVDIWFMLHPGTVWPHFAHEPLVVGLSFPMHRSYPWLLRMESEKVVEIGRSLSAAHEMDCFEIKLPRDFNGASLAEVDDEERFRVARPGDHLCTVFQCPNCQSQNIKGRSLIPNRAEDLAFEALAIRATLDAFWSHATGTVKSHVANVRFMNRYGDYLGFSPMPSLGPFPLGHHGGMMQALMLLMRSTEKGKKKDTVQYATARKVRATLTRLWESSPDSGSDIVLSAGSKKGRYIATKCPSESRWYQHFALGVCARMGDVVSQDRAYTIEVLHKLLQSYESEWNLEGHYMPTSTLSSCMFLLVSSLGGMRGFEVMWTDLAALRYDLNYCEQTEDESAVSWPIVGRFKAHDGRLGCYMIPIAGTTNSGITFFQWTQRFVGRLAMEGLCDGWAFQRVDGSRAKASDYMEDIYKRLEQIQATTSLIDPDCDVRADYGAQRSGRRFLTTHATIQGVQPHVIELQCRWQTDRANGERSVSRSMIHLYSEIRNMKKTLIQPSLVC</sequence>
<name>A0ABD3N2A7_9STRA</name>
<comment type="caution">
    <text evidence="2">The sequence shown here is derived from an EMBL/GenBank/DDBJ whole genome shotgun (WGS) entry which is preliminary data.</text>
</comment>
<evidence type="ECO:0000313" key="2">
    <source>
        <dbReference type="EMBL" id="KAL3770238.1"/>
    </source>
</evidence>
<evidence type="ECO:0000256" key="1">
    <source>
        <dbReference type="SAM" id="MobiDB-lite"/>
    </source>
</evidence>
<keyword evidence="3" id="KW-1185">Reference proteome</keyword>
<dbReference type="EMBL" id="JALLPJ020001316">
    <property type="protein sequence ID" value="KAL3770238.1"/>
    <property type="molecule type" value="Genomic_DNA"/>
</dbReference>
<gene>
    <name evidence="2" type="ORF">ACHAWO_009552</name>
</gene>
<organism evidence="2 3">
    <name type="scientific">Cyclotella atomus</name>
    <dbReference type="NCBI Taxonomy" id="382360"/>
    <lineage>
        <taxon>Eukaryota</taxon>
        <taxon>Sar</taxon>
        <taxon>Stramenopiles</taxon>
        <taxon>Ochrophyta</taxon>
        <taxon>Bacillariophyta</taxon>
        <taxon>Coscinodiscophyceae</taxon>
        <taxon>Thalassiosirophycidae</taxon>
        <taxon>Stephanodiscales</taxon>
        <taxon>Stephanodiscaceae</taxon>
        <taxon>Cyclotella</taxon>
    </lineage>
</organism>